<dbReference type="Proteomes" id="UP001221898">
    <property type="component" value="Unassembled WGS sequence"/>
</dbReference>
<evidence type="ECO:0000313" key="2">
    <source>
        <dbReference type="Proteomes" id="UP001221898"/>
    </source>
</evidence>
<dbReference type="EMBL" id="JAINUG010000244">
    <property type="protein sequence ID" value="KAJ8385672.1"/>
    <property type="molecule type" value="Genomic_DNA"/>
</dbReference>
<keyword evidence="2" id="KW-1185">Reference proteome</keyword>
<evidence type="ECO:0000313" key="1">
    <source>
        <dbReference type="EMBL" id="KAJ8385672.1"/>
    </source>
</evidence>
<sequence>MKDIRLRHVRHLARDHGSRSRSSRPNAQLKVGGLAHGTHTLNRKWIWTGEEMKALCLACMLKLSQRTLERCSGSQDPVTEFTEPNVTYRAAGLAHAGPPVHSPSDQAVSPALPGEKLTCCSSVRSENGRPFLVEASACRTRAHPPRLAHGHRSNQNQPYNLLVTKSGPFPTTLTTTIRLP</sequence>
<reference evidence="1" key="1">
    <citation type="journal article" date="2023" name="Science">
        <title>Genome structures resolve the early diversification of teleost fishes.</title>
        <authorList>
            <person name="Parey E."/>
            <person name="Louis A."/>
            <person name="Montfort J."/>
            <person name="Bouchez O."/>
            <person name="Roques C."/>
            <person name="Iampietro C."/>
            <person name="Lluch J."/>
            <person name="Castinel A."/>
            <person name="Donnadieu C."/>
            <person name="Desvignes T."/>
            <person name="Floi Bucao C."/>
            <person name="Jouanno E."/>
            <person name="Wen M."/>
            <person name="Mejri S."/>
            <person name="Dirks R."/>
            <person name="Jansen H."/>
            <person name="Henkel C."/>
            <person name="Chen W.J."/>
            <person name="Zahm M."/>
            <person name="Cabau C."/>
            <person name="Klopp C."/>
            <person name="Thompson A.W."/>
            <person name="Robinson-Rechavi M."/>
            <person name="Braasch I."/>
            <person name="Lecointre G."/>
            <person name="Bobe J."/>
            <person name="Postlethwait J.H."/>
            <person name="Berthelot C."/>
            <person name="Roest Crollius H."/>
            <person name="Guiguen Y."/>
        </authorList>
    </citation>
    <scope>NUCLEOTIDE SEQUENCE</scope>
    <source>
        <strain evidence="1">NC1722</strain>
    </source>
</reference>
<organism evidence="1 2">
    <name type="scientific">Aldrovandia affinis</name>
    <dbReference type="NCBI Taxonomy" id="143900"/>
    <lineage>
        <taxon>Eukaryota</taxon>
        <taxon>Metazoa</taxon>
        <taxon>Chordata</taxon>
        <taxon>Craniata</taxon>
        <taxon>Vertebrata</taxon>
        <taxon>Euteleostomi</taxon>
        <taxon>Actinopterygii</taxon>
        <taxon>Neopterygii</taxon>
        <taxon>Teleostei</taxon>
        <taxon>Notacanthiformes</taxon>
        <taxon>Halosauridae</taxon>
        <taxon>Aldrovandia</taxon>
    </lineage>
</organism>
<comment type="caution">
    <text evidence="1">The sequence shown here is derived from an EMBL/GenBank/DDBJ whole genome shotgun (WGS) entry which is preliminary data.</text>
</comment>
<proteinExistence type="predicted"/>
<dbReference type="AlphaFoldDB" id="A0AAD7RKP8"/>
<protein>
    <submittedName>
        <fullName evidence="1">Uncharacterized protein</fullName>
    </submittedName>
</protein>
<accession>A0AAD7RKP8</accession>
<name>A0AAD7RKP8_9TELE</name>
<gene>
    <name evidence="1" type="ORF">AAFF_G00183850</name>
</gene>